<dbReference type="AlphaFoldDB" id="A0A8C9GN13"/>
<name>A0A8C9GN13_9PRIM</name>
<evidence type="ECO:0000256" key="1">
    <source>
        <dbReference type="SAM" id="MobiDB-lite"/>
    </source>
</evidence>
<evidence type="ECO:0000313" key="2">
    <source>
        <dbReference type="Ensembl" id="ENSPTEP00000004544.1"/>
    </source>
</evidence>
<dbReference type="Proteomes" id="UP000694416">
    <property type="component" value="Unplaced"/>
</dbReference>
<sequence>MSVLGPSSLVGALIRPLNSLEAWEPTLGLSDTSPDEGLIEDLTIKQNYGATGRRIAFSLLARSAQIKTNPPGTHTEPGCIVRHTGTRDSKI</sequence>
<proteinExistence type="predicted"/>
<reference evidence="2" key="2">
    <citation type="submission" date="2025-09" db="UniProtKB">
        <authorList>
            <consortium name="Ensembl"/>
        </authorList>
    </citation>
    <scope>IDENTIFICATION</scope>
</reference>
<keyword evidence="3" id="KW-1185">Reference proteome</keyword>
<protein>
    <submittedName>
        <fullName evidence="2">Uncharacterized protein</fullName>
    </submittedName>
</protein>
<accession>A0A8C9GN13</accession>
<evidence type="ECO:0000313" key="3">
    <source>
        <dbReference type="Proteomes" id="UP000694416"/>
    </source>
</evidence>
<dbReference type="Ensembl" id="ENSPTET00000007060.1">
    <property type="protein sequence ID" value="ENSPTEP00000004544.1"/>
    <property type="gene ID" value="ENSPTEG00000005320.1"/>
</dbReference>
<feature type="region of interest" description="Disordered" evidence="1">
    <location>
        <begin position="67"/>
        <end position="91"/>
    </location>
</feature>
<organism evidence="2 3">
    <name type="scientific">Piliocolobus tephrosceles</name>
    <name type="common">Ugandan red Colobus</name>
    <dbReference type="NCBI Taxonomy" id="591936"/>
    <lineage>
        <taxon>Eukaryota</taxon>
        <taxon>Metazoa</taxon>
        <taxon>Chordata</taxon>
        <taxon>Craniata</taxon>
        <taxon>Vertebrata</taxon>
        <taxon>Euteleostomi</taxon>
        <taxon>Mammalia</taxon>
        <taxon>Eutheria</taxon>
        <taxon>Euarchontoglires</taxon>
        <taxon>Primates</taxon>
        <taxon>Haplorrhini</taxon>
        <taxon>Catarrhini</taxon>
        <taxon>Cercopithecidae</taxon>
        <taxon>Colobinae</taxon>
        <taxon>Piliocolobus</taxon>
    </lineage>
</organism>
<reference evidence="2" key="1">
    <citation type="submission" date="2025-08" db="UniProtKB">
        <authorList>
            <consortium name="Ensembl"/>
        </authorList>
    </citation>
    <scope>IDENTIFICATION</scope>
</reference>